<proteinExistence type="predicted"/>
<comment type="caution">
    <text evidence="1">The sequence shown here is derived from an EMBL/GenBank/DDBJ whole genome shotgun (WGS) entry which is preliminary data.</text>
</comment>
<protein>
    <submittedName>
        <fullName evidence="1">Uncharacterized protein</fullName>
    </submittedName>
</protein>
<evidence type="ECO:0000313" key="1">
    <source>
        <dbReference type="EMBL" id="KAH3709527.1"/>
    </source>
</evidence>
<organism evidence="1 2">
    <name type="scientific">Dreissena polymorpha</name>
    <name type="common">Zebra mussel</name>
    <name type="synonym">Mytilus polymorpha</name>
    <dbReference type="NCBI Taxonomy" id="45954"/>
    <lineage>
        <taxon>Eukaryota</taxon>
        <taxon>Metazoa</taxon>
        <taxon>Spiralia</taxon>
        <taxon>Lophotrochozoa</taxon>
        <taxon>Mollusca</taxon>
        <taxon>Bivalvia</taxon>
        <taxon>Autobranchia</taxon>
        <taxon>Heteroconchia</taxon>
        <taxon>Euheterodonta</taxon>
        <taxon>Imparidentia</taxon>
        <taxon>Neoheterodontei</taxon>
        <taxon>Myida</taxon>
        <taxon>Dreissenoidea</taxon>
        <taxon>Dreissenidae</taxon>
        <taxon>Dreissena</taxon>
    </lineage>
</organism>
<reference evidence="1" key="2">
    <citation type="submission" date="2020-11" db="EMBL/GenBank/DDBJ databases">
        <authorList>
            <person name="McCartney M.A."/>
            <person name="Auch B."/>
            <person name="Kono T."/>
            <person name="Mallez S."/>
            <person name="Becker A."/>
            <person name="Gohl D.M."/>
            <person name="Silverstein K.A.T."/>
            <person name="Koren S."/>
            <person name="Bechman K.B."/>
            <person name="Herman A."/>
            <person name="Abrahante J.E."/>
            <person name="Garbe J."/>
        </authorList>
    </citation>
    <scope>NUCLEOTIDE SEQUENCE</scope>
    <source>
        <strain evidence="1">Duluth1</strain>
        <tissue evidence="1">Whole animal</tissue>
    </source>
</reference>
<evidence type="ECO:0000313" key="2">
    <source>
        <dbReference type="Proteomes" id="UP000828390"/>
    </source>
</evidence>
<reference evidence="1" key="1">
    <citation type="journal article" date="2019" name="bioRxiv">
        <title>The Genome of the Zebra Mussel, Dreissena polymorpha: A Resource for Invasive Species Research.</title>
        <authorList>
            <person name="McCartney M.A."/>
            <person name="Auch B."/>
            <person name="Kono T."/>
            <person name="Mallez S."/>
            <person name="Zhang Y."/>
            <person name="Obille A."/>
            <person name="Becker A."/>
            <person name="Abrahante J.E."/>
            <person name="Garbe J."/>
            <person name="Badalamenti J.P."/>
            <person name="Herman A."/>
            <person name="Mangelson H."/>
            <person name="Liachko I."/>
            <person name="Sullivan S."/>
            <person name="Sone E.D."/>
            <person name="Koren S."/>
            <person name="Silverstein K.A.T."/>
            <person name="Beckman K.B."/>
            <person name="Gohl D.M."/>
        </authorList>
    </citation>
    <scope>NUCLEOTIDE SEQUENCE</scope>
    <source>
        <strain evidence="1">Duluth1</strain>
        <tissue evidence="1">Whole animal</tissue>
    </source>
</reference>
<keyword evidence="2" id="KW-1185">Reference proteome</keyword>
<sequence>MPLYGPLSDVQELSPGSDIVHPDQPSIAYRAELVSAWTFNKDRSQCTLTSPYYATFCSAPFGRTRCTLTSLSAGILIRIGRITRHFAWPLSDDQELSPGSDLLLRDIFPGPFGRSRCTLTSRRLHIGLNYKLSAKKSDHVHAELPSAVYGADLLGFASPSAYLVNWALFTW</sequence>
<dbReference type="Proteomes" id="UP000828390">
    <property type="component" value="Unassembled WGS sequence"/>
</dbReference>
<gene>
    <name evidence="1" type="ORF">DPMN_068990</name>
</gene>
<dbReference type="AlphaFoldDB" id="A0A9D3Z398"/>
<accession>A0A9D3Z398</accession>
<dbReference type="EMBL" id="JAIWYP010000014">
    <property type="protein sequence ID" value="KAH3709527.1"/>
    <property type="molecule type" value="Genomic_DNA"/>
</dbReference>
<name>A0A9D3Z398_DREPO</name>